<dbReference type="InterPro" id="IPR001849">
    <property type="entry name" value="PH_domain"/>
</dbReference>
<gene>
    <name evidence="3" type="ORF">A0J61_09052</name>
</gene>
<dbReference type="OrthoDB" id="2123378at2759"/>
<evidence type="ECO:0000256" key="1">
    <source>
        <dbReference type="SAM" id="MobiDB-lite"/>
    </source>
</evidence>
<feature type="region of interest" description="Disordered" evidence="1">
    <location>
        <begin position="166"/>
        <end position="186"/>
    </location>
</feature>
<proteinExistence type="predicted"/>
<dbReference type="SUPFAM" id="SSF50729">
    <property type="entry name" value="PH domain-like"/>
    <property type="match status" value="1"/>
</dbReference>
<dbReference type="AlphaFoldDB" id="A0A1C7N177"/>
<dbReference type="Proteomes" id="UP000093000">
    <property type="component" value="Unassembled WGS sequence"/>
</dbReference>
<evidence type="ECO:0000313" key="3">
    <source>
        <dbReference type="EMBL" id="OBZ82895.1"/>
    </source>
</evidence>
<feature type="region of interest" description="Disordered" evidence="1">
    <location>
        <begin position="131"/>
        <end position="154"/>
    </location>
</feature>
<organism evidence="3 4">
    <name type="scientific">Choanephora cucurbitarum</name>
    <dbReference type="NCBI Taxonomy" id="101091"/>
    <lineage>
        <taxon>Eukaryota</taxon>
        <taxon>Fungi</taxon>
        <taxon>Fungi incertae sedis</taxon>
        <taxon>Mucoromycota</taxon>
        <taxon>Mucoromycotina</taxon>
        <taxon>Mucoromycetes</taxon>
        <taxon>Mucorales</taxon>
        <taxon>Mucorineae</taxon>
        <taxon>Choanephoraceae</taxon>
        <taxon>Choanephoroideae</taxon>
        <taxon>Choanephora</taxon>
    </lineage>
</organism>
<evidence type="ECO:0000259" key="2">
    <source>
        <dbReference type="PROSITE" id="PS50003"/>
    </source>
</evidence>
<evidence type="ECO:0000313" key="4">
    <source>
        <dbReference type="Proteomes" id="UP000093000"/>
    </source>
</evidence>
<dbReference type="PROSITE" id="PS50003">
    <property type="entry name" value="PH_DOMAIN"/>
    <property type="match status" value="1"/>
</dbReference>
<sequence>MEGEHNEDGCRVNVYGDVFDLLFNSKHGYKTKRSECHSQTIKALKANGLVDVEEKDVRLDFILTNSTGIQDLSLYLITNGAGIAEYLTAVIPLVRMVTWNFEAIQLMIQTAQQDNMTFLVKPATSKIFYREDSPASEGSDITNTNSSSSTAPSHVYSSSFVLEDHDGDDEEEEYTPLQYIDDDDDDIPFPDYIPSRLSVSSSAQKEDVEPTEPESVCIAYQDAPTDQLPMKQYFFIKVLRVENLDFPIEKDTTGVYCTIRYKDHISTSTEQRLQHNLQFNHDMRIDPIDMQAQIAITLHATKKTIGSHWYHKMKSGSDLNRYIHEKDSSLCQTLLPLSQFIPSDKTVALLLTNNWYRPQTESSLFQLIKKKPVAKEKGVGKIILQCLTIDIRSDADYVPHDMDEAMEALNAKRFYQTQWQSGYMMVITQSGLNNKHMYFTLTGGSLVAHATQDSLPAYQIPLARAIKLLCDGRVISERPLYQYPMQKPATIISELESVILSSEEEEDRPRRPISLTNRFELLFDNEETIQFECDSIDDLTKWVTLITVIMSKLPKLPDWIQA</sequence>
<dbReference type="EMBL" id="LUGH01000763">
    <property type="protein sequence ID" value="OBZ82895.1"/>
    <property type="molecule type" value="Genomic_DNA"/>
</dbReference>
<accession>A0A1C7N177</accession>
<protein>
    <recommendedName>
        <fullName evidence="2">PH domain-containing protein</fullName>
    </recommendedName>
</protein>
<feature type="domain" description="PH" evidence="2">
    <location>
        <begin position="417"/>
        <end position="551"/>
    </location>
</feature>
<keyword evidence="4" id="KW-1185">Reference proteome</keyword>
<name>A0A1C7N177_9FUNG</name>
<reference evidence="3 4" key="1">
    <citation type="submission" date="2016-03" db="EMBL/GenBank/DDBJ databases">
        <title>Choanephora cucurbitarum.</title>
        <authorList>
            <person name="Min B."/>
            <person name="Park H."/>
            <person name="Park J.-H."/>
            <person name="Shin H.-D."/>
            <person name="Choi I.-G."/>
        </authorList>
    </citation>
    <scope>NUCLEOTIDE SEQUENCE [LARGE SCALE GENOMIC DNA]</scope>
    <source>
        <strain evidence="3 4">KUS-F28377</strain>
    </source>
</reference>
<comment type="caution">
    <text evidence="3">The sequence shown here is derived from an EMBL/GenBank/DDBJ whole genome shotgun (WGS) entry which is preliminary data.</text>
</comment>
<dbReference type="STRING" id="101091.A0A1C7N177"/>
<dbReference type="InParanoid" id="A0A1C7N177"/>